<proteinExistence type="predicted"/>
<dbReference type="Proteomes" id="UP000805649">
    <property type="component" value="Unassembled WGS sequence"/>
</dbReference>
<keyword evidence="2" id="KW-1185">Reference proteome</keyword>
<protein>
    <submittedName>
        <fullName evidence="1">Pectin lyase</fullName>
    </submittedName>
</protein>
<name>A0ACC3ZLD1_COLTU</name>
<reference evidence="1 2" key="1">
    <citation type="journal article" date="2020" name="Phytopathology">
        <title>Genome Sequence Resources of Colletotrichum truncatum, C. plurivorum, C. musicola, and C. sojae: Four Species Pathogenic to Soybean (Glycine max).</title>
        <authorList>
            <person name="Rogerio F."/>
            <person name="Boufleur T.R."/>
            <person name="Ciampi-Guillardi M."/>
            <person name="Sukno S.A."/>
            <person name="Thon M.R."/>
            <person name="Massola Junior N.S."/>
            <person name="Baroncelli R."/>
        </authorList>
    </citation>
    <scope>NUCLEOTIDE SEQUENCE [LARGE SCALE GENOMIC DNA]</scope>
    <source>
        <strain evidence="1 2">CMES1059</strain>
    </source>
</reference>
<comment type="caution">
    <text evidence="1">The sequence shown here is derived from an EMBL/GenBank/DDBJ whole genome shotgun (WGS) entry which is preliminary data.</text>
</comment>
<evidence type="ECO:0000313" key="1">
    <source>
        <dbReference type="EMBL" id="KAL0944937.1"/>
    </source>
</evidence>
<gene>
    <name evidence="1" type="ORF">CTRU02_202824</name>
</gene>
<evidence type="ECO:0000313" key="2">
    <source>
        <dbReference type="Proteomes" id="UP000805649"/>
    </source>
</evidence>
<dbReference type="EMBL" id="VUJX02000001">
    <property type="protein sequence ID" value="KAL0944937.1"/>
    <property type="molecule type" value="Genomic_DNA"/>
</dbReference>
<keyword evidence="1" id="KW-0456">Lyase</keyword>
<sequence>MKSTSTILAVLAGFANLAAAQTVSGKAEGFASAVTGGGNATPVTPKDITELTKYLTDNQPRVILLNKEYDYTTSEGNVTGNVCASWGNGAACQKIIQDDCSGKAGSTESWYKAPTKPIDVGNDKTILGVGSKGAIKGKGLRMRGKNVIIQNIQVSDLNPKYVWGGDAIGFDGADLVWVDHVTKTARPGRQHYVFGFNPSKRITLSNNFINGESPYSTGCNGYHYWTFEMVGKDDQITMKNNYIYKTAGRGPALSGGTLLHAVNNVWNDIDGHMLEGGEAAARGIFEGNVFIKAKQMVSDYKGKLFSSPDATTNAQCKSALGRACEVNVLDQTTSPFKYTDTSFFGDFKGLTIASAVAASKIKTSVPNNAGAGKLSASTSSSSTPSSTSSSSTPSSSGSSSSSSSSTPAKSSSSSGNSAAVVDKAASKPAAAQSVALYGQCGGKGYSGATTCASGKCEFVNDWYSQCV</sequence>
<accession>A0ACC3ZLD1</accession>
<organism evidence="1 2">
    <name type="scientific">Colletotrichum truncatum</name>
    <name type="common">Anthracnose fungus</name>
    <name type="synonym">Colletotrichum capsici</name>
    <dbReference type="NCBI Taxonomy" id="5467"/>
    <lineage>
        <taxon>Eukaryota</taxon>
        <taxon>Fungi</taxon>
        <taxon>Dikarya</taxon>
        <taxon>Ascomycota</taxon>
        <taxon>Pezizomycotina</taxon>
        <taxon>Sordariomycetes</taxon>
        <taxon>Hypocreomycetidae</taxon>
        <taxon>Glomerellales</taxon>
        <taxon>Glomerellaceae</taxon>
        <taxon>Colletotrichum</taxon>
        <taxon>Colletotrichum truncatum species complex</taxon>
    </lineage>
</organism>